<protein>
    <submittedName>
        <fullName evidence="1">Uncharacterized protein</fullName>
    </submittedName>
</protein>
<accession>A0A7R9AY75</accession>
<name>A0A7R9AY75_TIMSH</name>
<proteinExistence type="predicted"/>
<dbReference type="AlphaFoldDB" id="A0A7R9AY75"/>
<gene>
    <name evidence="1" type="ORF">TSIB3V08_LOCUS6829</name>
</gene>
<evidence type="ECO:0000313" key="1">
    <source>
        <dbReference type="EMBL" id="CAD7262732.1"/>
    </source>
</evidence>
<organism evidence="1">
    <name type="scientific">Timema shepardi</name>
    <name type="common">Walking stick</name>
    <dbReference type="NCBI Taxonomy" id="629360"/>
    <lineage>
        <taxon>Eukaryota</taxon>
        <taxon>Metazoa</taxon>
        <taxon>Ecdysozoa</taxon>
        <taxon>Arthropoda</taxon>
        <taxon>Hexapoda</taxon>
        <taxon>Insecta</taxon>
        <taxon>Pterygota</taxon>
        <taxon>Neoptera</taxon>
        <taxon>Polyneoptera</taxon>
        <taxon>Phasmatodea</taxon>
        <taxon>Timematodea</taxon>
        <taxon>Timematoidea</taxon>
        <taxon>Timematidae</taxon>
        <taxon>Timema</taxon>
    </lineage>
</organism>
<sequence>MTPVLVTVDSCDVYRGPVKTSNNPLTMRQLTQLFVLIVVVLAEGSTHPVCSLLTCQCSDHLTQLTCRGAGFESVPAGLPNTLVKLAEDGEFEYSVNNGVDLQTGPVLAEPEKNLVDIDDRVDRRKMIVDVVEDESSLLSALRSKSQL</sequence>
<dbReference type="EMBL" id="OC003044">
    <property type="protein sequence ID" value="CAD7262732.1"/>
    <property type="molecule type" value="Genomic_DNA"/>
</dbReference>
<reference evidence="1" key="1">
    <citation type="submission" date="2020-11" db="EMBL/GenBank/DDBJ databases">
        <authorList>
            <person name="Tran Van P."/>
        </authorList>
    </citation>
    <scope>NUCLEOTIDE SEQUENCE</scope>
</reference>